<accession>A0A5C6D7V8</accession>
<keyword evidence="2" id="KW-0812">Transmembrane</keyword>
<evidence type="ECO:0000256" key="1">
    <source>
        <dbReference type="SAM" id="MobiDB-lite"/>
    </source>
</evidence>
<feature type="region of interest" description="Disordered" evidence="1">
    <location>
        <begin position="779"/>
        <end position="798"/>
    </location>
</feature>
<dbReference type="Proteomes" id="UP000319143">
    <property type="component" value="Unassembled WGS sequence"/>
</dbReference>
<proteinExistence type="predicted"/>
<evidence type="ECO:0000259" key="3">
    <source>
        <dbReference type="SMART" id="SM00327"/>
    </source>
</evidence>
<comment type="caution">
    <text evidence="4">The sequence shown here is derived from an EMBL/GenBank/DDBJ whole genome shotgun (WGS) entry which is preliminary data.</text>
</comment>
<dbReference type="EMBL" id="SJPV01000014">
    <property type="protein sequence ID" value="TWU31934.1"/>
    <property type="molecule type" value="Genomic_DNA"/>
</dbReference>
<dbReference type="InterPro" id="IPR002035">
    <property type="entry name" value="VWF_A"/>
</dbReference>
<reference evidence="4 5" key="1">
    <citation type="submission" date="2019-02" db="EMBL/GenBank/DDBJ databases">
        <title>Deep-cultivation of Planctomycetes and their phenomic and genomic characterization uncovers novel biology.</title>
        <authorList>
            <person name="Wiegand S."/>
            <person name="Jogler M."/>
            <person name="Boedeker C."/>
            <person name="Pinto D."/>
            <person name="Vollmers J."/>
            <person name="Rivas-Marin E."/>
            <person name="Kohn T."/>
            <person name="Peeters S.H."/>
            <person name="Heuer A."/>
            <person name="Rast P."/>
            <person name="Oberbeckmann S."/>
            <person name="Bunk B."/>
            <person name="Jeske O."/>
            <person name="Meyerdierks A."/>
            <person name="Storesund J.E."/>
            <person name="Kallscheuer N."/>
            <person name="Luecker S."/>
            <person name="Lage O.M."/>
            <person name="Pohl T."/>
            <person name="Merkel B.J."/>
            <person name="Hornburger P."/>
            <person name="Mueller R.-W."/>
            <person name="Bruemmer F."/>
            <person name="Labrenz M."/>
            <person name="Spormann A.M."/>
            <person name="Op Den Camp H."/>
            <person name="Overmann J."/>
            <person name="Amann R."/>
            <person name="Jetten M.S.M."/>
            <person name="Mascher T."/>
            <person name="Medema M.H."/>
            <person name="Devos D.P."/>
            <person name="Kaster A.-K."/>
            <person name="Ovreas L."/>
            <person name="Rohde M."/>
            <person name="Galperin M.Y."/>
            <person name="Jogler C."/>
        </authorList>
    </citation>
    <scope>NUCLEOTIDE SEQUENCE [LARGE SCALE GENOMIC DNA]</scope>
    <source>
        <strain evidence="4 5">Poly41</strain>
    </source>
</reference>
<dbReference type="Gene3D" id="3.40.50.410">
    <property type="entry name" value="von Willebrand factor, type A domain"/>
    <property type="match status" value="1"/>
</dbReference>
<evidence type="ECO:0000313" key="4">
    <source>
        <dbReference type="EMBL" id="TWU31934.1"/>
    </source>
</evidence>
<feature type="region of interest" description="Disordered" evidence="1">
    <location>
        <begin position="824"/>
        <end position="846"/>
    </location>
</feature>
<feature type="transmembrane region" description="Helical" evidence="2">
    <location>
        <begin position="39"/>
        <end position="61"/>
    </location>
</feature>
<organism evidence="4 5">
    <name type="scientific">Novipirellula artificiosorum</name>
    <dbReference type="NCBI Taxonomy" id="2528016"/>
    <lineage>
        <taxon>Bacteria</taxon>
        <taxon>Pseudomonadati</taxon>
        <taxon>Planctomycetota</taxon>
        <taxon>Planctomycetia</taxon>
        <taxon>Pirellulales</taxon>
        <taxon>Pirellulaceae</taxon>
        <taxon>Novipirellula</taxon>
    </lineage>
</organism>
<keyword evidence="2" id="KW-0472">Membrane</keyword>
<gene>
    <name evidence="4" type="ORF">Poly41_58220</name>
</gene>
<dbReference type="SUPFAM" id="SSF53300">
    <property type="entry name" value="vWA-like"/>
    <property type="match status" value="1"/>
</dbReference>
<evidence type="ECO:0000313" key="5">
    <source>
        <dbReference type="Proteomes" id="UP000319143"/>
    </source>
</evidence>
<keyword evidence="2" id="KW-1133">Transmembrane helix</keyword>
<dbReference type="SMART" id="SM00327">
    <property type="entry name" value="VWA"/>
    <property type="match status" value="1"/>
</dbReference>
<keyword evidence="5" id="KW-1185">Reference proteome</keyword>
<dbReference type="InterPro" id="IPR036465">
    <property type="entry name" value="vWFA_dom_sf"/>
</dbReference>
<feature type="domain" description="VWFA" evidence="3">
    <location>
        <begin position="1111"/>
        <end position="1339"/>
    </location>
</feature>
<protein>
    <submittedName>
        <fullName evidence="4">von Willebrand factor type A domain protein</fullName>
    </submittedName>
</protein>
<sequence length="1652" mass="184134">MRDSRSPAPRASWRRSSRSASRVTKADEFGSRGRSRRQLLFHVSALATLAIGMTLILIWYWRRSPDHDVPLIVAAVTQSAPRLPSDPLPVPPNPFAKEDAEYLQAWFNRDARQHVEFLSTVENQTGSMERAGNDSECRLLTAITDPLTTAIAGGPGGDMIVLFVTAQGIVHQDQPYLLVGDSEPTSPSTWVSVEELLQSVQQALETRRETHATEKTRVVLFLDGTRGGPIWDWGKLDDSFTEAVGKVVDRESKNRIAVIVSSSEGERSWCDPRRGRSLFAKAIIASLTGSASTGNDRYITVGEIADDVRRQVSTDAQAIWDANQHPKLLSEHAASWRLIQKPEPVPSPVLPDVDVDQLKNVFEQVDRLWDRHNEIAKRTHPPLVTNPLAWGVLEKQLARLDQLALAGQAYESDRDRVIANCEKLLRELSNGSSRIPKQEALPELQLVDYFGCEPASERLGATQERANQAIKEFTAAWEKEPVPEKIQLAAEIDEQQLTEILWPWLIKKQFESNALTAAAGMLDRVTVESNKPSRLVETYLIRLLSAPDLPQVGGIRANAIVESHRASRGALLTKDLRASFWIRQATTTLDFQRMRFTDAALGHGESGGAETQLSLLTTADYRKIHARGDMVSEAYQLRDQMLHEVPRIAETLLWDVGAFGQQEASRVSAKLIQDAIDKVRCLAARLRLKDAVNHLGMIDDRSFAQINDARMAADVAMDRLSLRLKERVDEIRGTKASDERGLRQAVALLQGSGVRDALQRAGIHQRLVEMIGNNQLDLTATESPESPTRIPESNGPWQQQLQESVRIENQHAWVHWLDQTQDLTCPEAAPTPTDKEETPASSASLSSEGVLLRNKIVELGNQDFGNVSGRPEELSSSGERLASVRQDIDDQETQLRCQTVILSDRPKSMQRAIEQRFELDLQLFVMEQAARTLRERWCEAREGEEPFFVQATDRLLGIKAFKPLPPILDGSDLQQRLADANQAATENATLNASPTERSEQRPLLRQVSGKAVTFQLPAPRILPPGDVSVWTNQDSERLSLDEAANESLTTSFTVSDDISSVDDTFVVESFFRGLRRRGGLTFRRIRDPQTVLFELPHYGPPTAFVQAAQQDAEKIVLVFDCSGSMDINKLDAARGAVKQFLKSLPAKTRVGMVLFGHRYGWVQTVGADGKKDIMVRDEVDPKRYQAYTIRGGQKVRLASIRVDDRSASHNPNFDVEAKVDLAPLEDARLQLLVSELDNLSAVGVTPTYQAINKAYGMLGLGDGRIIVVTDGVPFCVGVETASFRDQAVANRASYPNVNLHIVNFANTNPQADLNLAFPNCVVKAKDGDELIDKLQNLRFRPQSVWKRDGRIQSEEVELGSTMVLDQWPPPRQGNLKGQPVRPALPYEIEAQTSETETASTEVRVEGGEAFVLQLRGGRLAHVPFPRRLNVFRELEVDGSDSNRYSVIALPPDVNNNRKLTLKLVIENTSSESFTPRPSDVWIDLVGVDAERRRTISYSINQQEFEVSRGVPVLVCRVDDWPDWANNVHIEAWLRFGDPEASREPLPLRSESSVALDSVPGVSFRVERQREPKLQLSITETYAADSPVKSVRLLSQPLPNRQTTRVYPKEGVVEEVLEYDRPPENLEVFVTKRGEITDSAPVHARGSISISGR</sequence>
<name>A0A5C6D7V8_9BACT</name>
<evidence type="ECO:0000256" key="2">
    <source>
        <dbReference type="SAM" id="Phobius"/>
    </source>
</evidence>